<evidence type="ECO:0000313" key="1">
    <source>
        <dbReference type="EMBL" id="KAA6316907.1"/>
    </source>
</evidence>
<feature type="non-terminal residue" evidence="1">
    <location>
        <position position="1"/>
    </location>
</feature>
<protein>
    <submittedName>
        <fullName evidence="1">Uncharacterized protein</fullName>
    </submittedName>
</protein>
<proteinExistence type="predicted"/>
<comment type="caution">
    <text evidence="1">The sequence shown here is derived from an EMBL/GenBank/DDBJ whole genome shotgun (WGS) entry which is preliminary data.</text>
</comment>
<dbReference type="AlphaFoldDB" id="A0A5J4Q5J7"/>
<organism evidence="1">
    <name type="scientific">termite gut metagenome</name>
    <dbReference type="NCBI Taxonomy" id="433724"/>
    <lineage>
        <taxon>unclassified sequences</taxon>
        <taxon>metagenomes</taxon>
        <taxon>organismal metagenomes</taxon>
    </lineage>
</organism>
<name>A0A5J4Q5J7_9ZZZZ</name>
<sequence>RRIKYQWIPFDAYSCFENLKERLGYVLANFGGKYDIIF</sequence>
<reference evidence="1" key="1">
    <citation type="submission" date="2019-03" db="EMBL/GenBank/DDBJ databases">
        <title>Single cell metagenomics reveals metabolic interactions within the superorganism composed of flagellate Streblomastix strix and complex community of Bacteroidetes bacteria on its surface.</title>
        <authorList>
            <person name="Treitli S.C."/>
            <person name="Kolisko M."/>
            <person name="Husnik F."/>
            <person name="Keeling P."/>
            <person name="Hampl V."/>
        </authorList>
    </citation>
    <scope>NUCLEOTIDE SEQUENCE</scope>
    <source>
        <strain evidence="1">STM</strain>
    </source>
</reference>
<dbReference type="EMBL" id="SNRY01004708">
    <property type="protein sequence ID" value="KAA6316907.1"/>
    <property type="molecule type" value="Genomic_DNA"/>
</dbReference>
<accession>A0A5J4Q5J7</accession>
<gene>
    <name evidence="1" type="ORF">EZS27_032854</name>
</gene>